<sequence>MSNSEIDLDLTEIHFDFFCKVGGTPQMLHALIAAREDDVRRWSSCPSFGPFIHKLFVQPHDISRLGLIHPIGCISIEKCGRSSCLGAVEVPIDGAASITLHNPSDGEPFPFPIRYILAKFYEYGQYELHKVRMAIRFDNKTIKYVDVQAFPSENFPEACNKNQLQKFNAADGLKYSYLELLNGRGSVEFNTETAFQEHLKVIGNRMRDNGYNIKIHVPDEVIASEVEKLERLASNSDYGSFNLGAYMDLYYFMPLIGGAALGTIKNGEFAVFEFDDARDTGDVRLRRNNQKAVGAPPRAGD</sequence>
<dbReference type="AlphaFoldDB" id="A0A420SZ70"/>
<comment type="caution">
    <text evidence="1">The sequence shown here is derived from an EMBL/GenBank/DDBJ whole genome shotgun (WGS) entry which is preliminary data.</text>
</comment>
<evidence type="ECO:0000313" key="2">
    <source>
        <dbReference type="Proteomes" id="UP000283569"/>
    </source>
</evidence>
<organism evidence="1 2">
    <name type="scientific">Gibberella intermedia</name>
    <name type="common">Bulb rot disease fungus</name>
    <name type="synonym">Fusarium proliferatum</name>
    <dbReference type="NCBI Taxonomy" id="948311"/>
    <lineage>
        <taxon>Eukaryota</taxon>
        <taxon>Fungi</taxon>
        <taxon>Dikarya</taxon>
        <taxon>Ascomycota</taxon>
        <taxon>Pezizomycotina</taxon>
        <taxon>Sordariomycetes</taxon>
        <taxon>Hypocreomycetidae</taxon>
        <taxon>Hypocreales</taxon>
        <taxon>Nectriaceae</taxon>
        <taxon>Fusarium</taxon>
        <taxon>Fusarium fujikuroi species complex</taxon>
    </lineage>
</organism>
<gene>
    <name evidence="1" type="ORF">BFJ72_g9276</name>
</gene>
<dbReference type="Proteomes" id="UP000283569">
    <property type="component" value="Unassembled WGS sequence"/>
</dbReference>
<accession>A0A420SZ70</accession>
<dbReference type="EMBL" id="MRDB01000035">
    <property type="protein sequence ID" value="RKL34544.1"/>
    <property type="molecule type" value="Genomic_DNA"/>
</dbReference>
<name>A0A420SZ70_GIBIN</name>
<proteinExistence type="predicted"/>
<reference evidence="1 2" key="1">
    <citation type="journal article" date="2018" name="Sci. Rep.">
        <title>Characterisation of pathogen-specific regions and novel effector candidates in Fusarium oxysporum f. sp. cepae.</title>
        <authorList>
            <person name="Armitage A.D."/>
            <person name="Taylor A."/>
            <person name="Sobczyk M.K."/>
            <person name="Baxter L."/>
            <person name="Greenfield B.P."/>
            <person name="Bates H.J."/>
            <person name="Wilson F."/>
            <person name="Jackson A.C."/>
            <person name="Ott S."/>
            <person name="Harrison R.J."/>
            <person name="Clarkson J.P."/>
        </authorList>
    </citation>
    <scope>NUCLEOTIDE SEQUENCE [LARGE SCALE GENOMIC DNA]</scope>
    <source>
        <strain evidence="1 2">Fp_A8</strain>
    </source>
</reference>
<evidence type="ECO:0000313" key="1">
    <source>
        <dbReference type="EMBL" id="RKL34544.1"/>
    </source>
</evidence>
<protein>
    <submittedName>
        <fullName evidence="1">Uncharacterized protein</fullName>
    </submittedName>
</protein>